<dbReference type="Pfam" id="PF01257">
    <property type="entry name" value="2Fe-2S_thioredx"/>
    <property type="match status" value="1"/>
</dbReference>
<name>X1F0U2_9ZZZZ</name>
<dbReference type="EMBL" id="BARU01010944">
    <property type="protein sequence ID" value="GAH39256.1"/>
    <property type="molecule type" value="Genomic_DNA"/>
</dbReference>
<dbReference type="AlphaFoldDB" id="X1F0U2"/>
<dbReference type="PANTHER" id="PTHR43342">
    <property type="entry name" value="NADH-QUINONE OXIDOREDUCTASE, E SUBUNIT"/>
    <property type="match status" value="1"/>
</dbReference>
<dbReference type="SUPFAM" id="SSF52833">
    <property type="entry name" value="Thioredoxin-like"/>
    <property type="match status" value="1"/>
</dbReference>
<comment type="caution">
    <text evidence="1">The sequence shown here is derived from an EMBL/GenBank/DDBJ whole genome shotgun (WGS) entry which is preliminary data.</text>
</comment>
<accession>X1F0U2</accession>
<dbReference type="InterPro" id="IPR036249">
    <property type="entry name" value="Thioredoxin-like_sf"/>
</dbReference>
<dbReference type="InterPro" id="IPR028431">
    <property type="entry name" value="NADP_DH_HndA-like"/>
</dbReference>
<feature type="non-terminal residue" evidence="1">
    <location>
        <position position="1"/>
    </location>
</feature>
<protein>
    <submittedName>
        <fullName evidence="1">Uncharacterized protein</fullName>
    </submittedName>
</protein>
<proteinExistence type="predicted"/>
<dbReference type="CDD" id="cd03064">
    <property type="entry name" value="TRX_Fd_NuoE"/>
    <property type="match status" value="1"/>
</dbReference>
<reference evidence="1" key="1">
    <citation type="journal article" date="2014" name="Front. Microbiol.">
        <title>High frequency of phylogenetically diverse reductive dehalogenase-homologous genes in deep subseafloor sedimentary metagenomes.</title>
        <authorList>
            <person name="Kawai M."/>
            <person name="Futagami T."/>
            <person name="Toyoda A."/>
            <person name="Takaki Y."/>
            <person name="Nishi S."/>
            <person name="Hori S."/>
            <person name="Arai W."/>
            <person name="Tsubouchi T."/>
            <person name="Morono Y."/>
            <person name="Uchiyama I."/>
            <person name="Ito T."/>
            <person name="Fujiyama A."/>
            <person name="Inagaki F."/>
            <person name="Takami H."/>
        </authorList>
    </citation>
    <scope>NUCLEOTIDE SEQUENCE</scope>
    <source>
        <strain evidence="1">Expedition CK06-06</strain>
    </source>
</reference>
<sequence length="108" mass="12199">RGRFWIEVCMGTACHVQGADIILEAFERELGIKVGEMDENMDFSLDVVRCVGCCGLAPVVTINRDIYGKFGPGQVSAIIEKYRSIPKKKVDIEKKYKEIKRKMKTENG</sequence>
<gene>
    <name evidence="1" type="ORF">S03H2_20708</name>
</gene>
<dbReference type="Gene3D" id="3.40.30.10">
    <property type="entry name" value="Glutaredoxin"/>
    <property type="match status" value="1"/>
</dbReference>
<organism evidence="1">
    <name type="scientific">marine sediment metagenome</name>
    <dbReference type="NCBI Taxonomy" id="412755"/>
    <lineage>
        <taxon>unclassified sequences</taxon>
        <taxon>metagenomes</taxon>
        <taxon>ecological metagenomes</taxon>
    </lineage>
</organism>
<dbReference type="InterPro" id="IPR042128">
    <property type="entry name" value="NuoE_dom"/>
</dbReference>
<dbReference type="PANTHER" id="PTHR43342:SF2">
    <property type="entry name" value="POTENTIAL NAD-REDUCING HYDROGENASE SUBUNIT"/>
    <property type="match status" value="1"/>
</dbReference>
<evidence type="ECO:0000313" key="1">
    <source>
        <dbReference type="EMBL" id="GAH39256.1"/>
    </source>
</evidence>